<dbReference type="GO" id="GO:0016740">
    <property type="term" value="F:transferase activity"/>
    <property type="evidence" value="ECO:0007669"/>
    <property type="project" value="UniProtKB-KW"/>
</dbReference>
<keyword evidence="9" id="KW-1185">Reference proteome</keyword>
<dbReference type="AlphaFoldDB" id="A0AAD9CXN9"/>
<accession>A0AAD9CXN9</accession>
<dbReference type="InterPro" id="IPR002129">
    <property type="entry name" value="PyrdxlP-dep_de-COase"/>
</dbReference>
<dbReference type="PANTHER" id="PTHR45677">
    <property type="entry name" value="GLUTAMATE DECARBOXYLASE-RELATED"/>
    <property type="match status" value="1"/>
</dbReference>
<dbReference type="PANTHER" id="PTHR45677:SF8">
    <property type="entry name" value="CYSTEINE SULFINIC ACID DECARBOXYLASE"/>
    <property type="match status" value="1"/>
</dbReference>
<evidence type="ECO:0000313" key="9">
    <source>
        <dbReference type="Proteomes" id="UP001182556"/>
    </source>
</evidence>
<keyword evidence="8" id="KW-0808">Transferase</keyword>
<evidence type="ECO:0000256" key="2">
    <source>
        <dbReference type="ARBA" id="ARBA00009533"/>
    </source>
</evidence>
<comment type="caution">
    <text evidence="8">The sequence shown here is derived from an EMBL/GenBank/DDBJ whole genome shotgun (WGS) entry which is preliminary data.</text>
</comment>
<comment type="similarity">
    <text evidence="2 7">Belongs to the group II decarboxylase family.</text>
</comment>
<sequence>MTIQPSPYASRADEVSELLDAVKSLIIPFIRAADPTPSNSSSGKAPVRPVVVDAKDPKELREILNLDLPQGGQGKGGLLGIVEKILQYSVNTWDQGFMDKLYASTNAVGVIAELILAVLNTNVHVYQVSPVLTLIEKHVSRELALLFGLDGPHAGGMTQPGGSASNSSSVIIARNTLYPETKRSGLGGRRFVLFTSAHGHYSLEKAAQIHGFGSDAVRPVPVDAQGRMDPAALRRLILEAKDQGEIPFYVNATAGTTVLGSFDPFDEIADITEEFGLWLHVDGSWGGSIVFNEQIRQTRLKGVERANSIAVNPHKMLGTPVTCSFLLGKDMTQFWQAMTLPAGYLFHNDDPDEIYDLADLTPQCGRKGDALKLYLSWLYYGKEGLSNRIATAYARADELYSLLESSDNITMVSTRPLPCLQVCFYYTPGGRSLGSEQSTKVTQEVVKRLVGRGFMVDYAPGEEGKFFRVVVASGTTSETIQRLVTAIEELGEVVVREL</sequence>
<protein>
    <submittedName>
        <fullName evidence="8">Pyridoxal phosphate-dependent transferase</fullName>
    </submittedName>
</protein>
<evidence type="ECO:0000313" key="8">
    <source>
        <dbReference type="EMBL" id="KAK1922553.1"/>
    </source>
</evidence>
<organism evidence="8 9">
    <name type="scientific">Papiliotrema laurentii</name>
    <name type="common">Cryptococcus laurentii</name>
    <dbReference type="NCBI Taxonomy" id="5418"/>
    <lineage>
        <taxon>Eukaryota</taxon>
        <taxon>Fungi</taxon>
        <taxon>Dikarya</taxon>
        <taxon>Basidiomycota</taxon>
        <taxon>Agaricomycotina</taxon>
        <taxon>Tremellomycetes</taxon>
        <taxon>Tremellales</taxon>
        <taxon>Rhynchogastremaceae</taxon>
        <taxon>Papiliotrema</taxon>
    </lineage>
</organism>
<evidence type="ECO:0000256" key="5">
    <source>
        <dbReference type="ARBA" id="ARBA00023239"/>
    </source>
</evidence>
<dbReference type="SUPFAM" id="SSF53383">
    <property type="entry name" value="PLP-dependent transferases"/>
    <property type="match status" value="1"/>
</dbReference>
<evidence type="ECO:0000256" key="6">
    <source>
        <dbReference type="PIRSR" id="PIRSR602129-50"/>
    </source>
</evidence>
<dbReference type="GO" id="GO:0030170">
    <property type="term" value="F:pyridoxal phosphate binding"/>
    <property type="evidence" value="ECO:0007669"/>
    <property type="project" value="InterPro"/>
</dbReference>
<evidence type="ECO:0000256" key="3">
    <source>
        <dbReference type="ARBA" id="ARBA00022793"/>
    </source>
</evidence>
<evidence type="ECO:0000256" key="7">
    <source>
        <dbReference type="RuleBase" id="RU000382"/>
    </source>
</evidence>
<keyword evidence="5 7" id="KW-0456">Lyase</keyword>
<dbReference type="EMBL" id="JAODAN010000008">
    <property type="protein sequence ID" value="KAK1922553.1"/>
    <property type="molecule type" value="Genomic_DNA"/>
</dbReference>
<dbReference type="Proteomes" id="UP001182556">
    <property type="component" value="Unassembled WGS sequence"/>
</dbReference>
<dbReference type="Pfam" id="PF00282">
    <property type="entry name" value="Pyridoxal_deC"/>
    <property type="match status" value="1"/>
</dbReference>
<dbReference type="InterPro" id="IPR015421">
    <property type="entry name" value="PyrdxlP-dep_Trfase_major"/>
</dbReference>
<dbReference type="Gene3D" id="3.90.1150.170">
    <property type="match status" value="1"/>
</dbReference>
<evidence type="ECO:0000256" key="4">
    <source>
        <dbReference type="ARBA" id="ARBA00022898"/>
    </source>
</evidence>
<feature type="modified residue" description="N6-(pyridoxal phosphate)lysine" evidence="6">
    <location>
        <position position="315"/>
    </location>
</feature>
<reference evidence="8" key="1">
    <citation type="submission" date="2023-02" db="EMBL/GenBank/DDBJ databases">
        <title>Identification and recombinant expression of a fungal hydrolase from Papiliotrema laurentii that hydrolyzes apple cutin and clears colloidal polyester polyurethane.</title>
        <authorList>
            <consortium name="DOE Joint Genome Institute"/>
            <person name="Roman V.A."/>
            <person name="Bojanowski C."/>
            <person name="Crable B.R."/>
            <person name="Wagner D.N."/>
            <person name="Hung C.S."/>
            <person name="Nadeau L.J."/>
            <person name="Schratz L."/>
            <person name="Haridas S."/>
            <person name="Pangilinan J."/>
            <person name="Lipzen A."/>
            <person name="Na H."/>
            <person name="Yan M."/>
            <person name="Ng V."/>
            <person name="Grigoriev I.V."/>
            <person name="Spatafora J.W."/>
            <person name="Barlow D."/>
            <person name="Biffinger J."/>
            <person name="Kelley-Loughnane N."/>
            <person name="Varaljay V.A."/>
            <person name="Crookes-Goodson W.J."/>
        </authorList>
    </citation>
    <scope>NUCLEOTIDE SEQUENCE</scope>
    <source>
        <strain evidence="8">5307AH</strain>
    </source>
</reference>
<dbReference type="InterPro" id="IPR015424">
    <property type="entry name" value="PyrdxlP-dep_Trfase"/>
</dbReference>
<dbReference type="Gene3D" id="3.40.640.10">
    <property type="entry name" value="Type I PLP-dependent aspartate aminotransferase-like (Major domain)"/>
    <property type="match status" value="1"/>
</dbReference>
<gene>
    <name evidence="8" type="ORF">DB88DRAFT_541673</name>
</gene>
<name>A0AAD9CXN9_PAPLA</name>
<keyword evidence="3" id="KW-0210">Decarboxylase</keyword>
<comment type="cofactor">
    <cofactor evidence="1 6 7">
        <name>pyridoxal 5'-phosphate</name>
        <dbReference type="ChEBI" id="CHEBI:597326"/>
    </cofactor>
</comment>
<dbReference type="GO" id="GO:0016831">
    <property type="term" value="F:carboxy-lyase activity"/>
    <property type="evidence" value="ECO:0007669"/>
    <property type="project" value="UniProtKB-KW"/>
</dbReference>
<evidence type="ECO:0000256" key="1">
    <source>
        <dbReference type="ARBA" id="ARBA00001933"/>
    </source>
</evidence>
<dbReference type="GO" id="GO:0005737">
    <property type="term" value="C:cytoplasm"/>
    <property type="evidence" value="ECO:0007669"/>
    <property type="project" value="TreeGrafter"/>
</dbReference>
<proteinExistence type="inferred from homology"/>
<dbReference type="InterPro" id="IPR021115">
    <property type="entry name" value="Pyridoxal-P_BS"/>
</dbReference>
<keyword evidence="4 6" id="KW-0663">Pyridoxal phosphate</keyword>
<dbReference type="GO" id="GO:0019752">
    <property type="term" value="P:carboxylic acid metabolic process"/>
    <property type="evidence" value="ECO:0007669"/>
    <property type="project" value="InterPro"/>
</dbReference>
<dbReference type="PROSITE" id="PS00392">
    <property type="entry name" value="DDC_GAD_HDC_YDC"/>
    <property type="match status" value="1"/>
</dbReference>